<dbReference type="PANTHER" id="PTHR45138">
    <property type="entry name" value="REGULATORY COMPONENTS OF SENSORY TRANSDUCTION SYSTEM"/>
    <property type="match status" value="1"/>
</dbReference>
<dbReference type="EC" id="2.7.7.65" evidence="1"/>
<sequence length="394" mass="44154">MFAAETAVQAHHDPYAEQRARDFRRLRFAPKLEREFLLHMRADQRTSTMVCIVTALGIWLAFIALDLTRLNTLRELSAGHRDVEFAMALRVSTFAAIVALLYALLAHRLPRAYHRLSMLVLTLIGMTSAFIANMYKLRDLPQADLAQLVIIAAVFLPVGLTFYQSLGIALFIAVLTTVLGLVMLDEIHMLEHFRLSVLLFFAVFVSAVGAYLREYAQRDQFLLRRILHNHAMSDALTGIDNRRSFEQHAAIALLQGRRDRVGVVFAVLDIDHFKKYNDRYGHQAGDQALGRVAAAIASCLRRPMDMVGRIGGEEFAIVLYGADTEQARRMLDSVARAVADLAIPHEASDTADCVSVSIGAASFDGSETLEQLYRRADLMLYESKRTGRNRLTLC</sequence>
<dbReference type="InterPro" id="IPR000160">
    <property type="entry name" value="GGDEF_dom"/>
</dbReference>
<keyword evidence="3" id="KW-0812">Transmembrane</keyword>
<keyword evidence="6" id="KW-1185">Reference proteome</keyword>
<dbReference type="PROSITE" id="PS50887">
    <property type="entry name" value="GGDEF"/>
    <property type="match status" value="1"/>
</dbReference>
<dbReference type="InterPro" id="IPR029787">
    <property type="entry name" value="Nucleotide_cyclase"/>
</dbReference>
<reference evidence="6" key="1">
    <citation type="submission" date="2018-07" db="EMBL/GenBank/DDBJ databases">
        <authorList>
            <person name="Safronova V.I."/>
            <person name="Chirak E.R."/>
            <person name="Sazanova A.L."/>
        </authorList>
    </citation>
    <scope>NUCLEOTIDE SEQUENCE [LARGE SCALE GENOMIC DNA]</scope>
    <source>
        <strain evidence="6">RCAM04685</strain>
    </source>
</reference>
<evidence type="ECO:0000256" key="2">
    <source>
        <dbReference type="ARBA" id="ARBA00034247"/>
    </source>
</evidence>
<dbReference type="Proteomes" id="UP000255207">
    <property type="component" value="Unassembled WGS sequence"/>
</dbReference>
<evidence type="ECO:0000313" key="6">
    <source>
        <dbReference type="Proteomes" id="UP000255207"/>
    </source>
</evidence>
<gene>
    <name evidence="5" type="ORF">DWE98_21475</name>
</gene>
<feature type="transmembrane region" description="Helical" evidence="3">
    <location>
        <begin position="85"/>
        <end position="104"/>
    </location>
</feature>
<dbReference type="GO" id="GO:0043709">
    <property type="term" value="P:cell adhesion involved in single-species biofilm formation"/>
    <property type="evidence" value="ECO:0007669"/>
    <property type="project" value="TreeGrafter"/>
</dbReference>
<evidence type="ECO:0000313" key="5">
    <source>
        <dbReference type="EMBL" id="RDJ21293.1"/>
    </source>
</evidence>
<feature type="transmembrane region" description="Helical" evidence="3">
    <location>
        <begin position="46"/>
        <end position="65"/>
    </location>
</feature>
<dbReference type="CDD" id="cd01949">
    <property type="entry name" value="GGDEF"/>
    <property type="match status" value="1"/>
</dbReference>
<dbReference type="NCBIfam" id="TIGR00254">
    <property type="entry name" value="GGDEF"/>
    <property type="match status" value="1"/>
</dbReference>
<accession>A0A370L170</accession>
<comment type="catalytic activity">
    <reaction evidence="2">
        <text>2 GTP = 3',3'-c-di-GMP + 2 diphosphate</text>
        <dbReference type="Rhea" id="RHEA:24898"/>
        <dbReference type="ChEBI" id="CHEBI:33019"/>
        <dbReference type="ChEBI" id="CHEBI:37565"/>
        <dbReference type="ChEBI" id="CHEBI:58805"/>
        <dbReference type="EC" id="2.7.7.65"/>
    </reaction>
</comment>
<organism evidence="5 6">
    <name type="scientific">Bosea caraganae</name>
    <dbReference type="NCBI Taxonomy" id="2763117"/>
    <lineage>
        <taxon>Bacteria</taxon>
        <taxon>Pseudomonadati</taxon>
        <taxon>Pseudomonadota</taxon>
        <taxon>Alphaproteobacteria</taxon>
        <taxon>Hyphomicrobiales</taxon>
        <taxon>Boseaceae</taxon>
        <taxon>Bosea</taxon>
    </lineage>
</organism>
<feature type="transmembrane region" description="Helical" evidence="3">
    <location>
        <begin position="193"/>
        <end position="212"/>
    </location>
</feature>
<dbReference type="SUPFAM" id="SSF55073">
    <property type="entry name" value="Nucleotide cyclase"/>
    <property type="match status" value="1"/>
</dbReference>
<dbReference type="Gene3D" id="3.30.70.270">
    <property type="match status" value="1"/>
</dbReference>
<dbReference type="EMBL" id="QQTP01000013">
    <property type="protein sequence ID" value="RDJ21293.1"/>
    <property type="molecule type" value="Genomic_DNA"/>
</dbReference>
<dbReference type="InterPro" id="IPR043128">
    <property type="entry name" value="Rev_trsase/Diguanyl_cyclase"/>
</dbReference>
<feature type="domain" description="GGDEF" evidence="4">
    <location>
        <begin position="261"/>
        <end position="394"/>
    </location>
</feature>
<dbReference type="Pfam" id="PF00990">
    <property type="entry name" value="GGDEF"/>
    <property type="match status" value="1"/>
</dbReference>
<dbReference type="GO" id="GO:0052621">
    <property type="term" value="F:diguanylate cyclase activity"/>
    <property type="evidence" value="ECO:0007669"/>
    <property type="project" value="UniProtKB-EC"/>
</dbReference>
<evidence type="ECO:0000256" key="3">
    <source>
        <dbReference type="SAM" id="Phobius"/>
    </source>
</evidence>
<feature type="transmembrane region" description="Helical" evidence="3">
    <location>
        <begin position="116"/>
        <end position="133"/>
    </location>
</feature>
<dbReference type="AlphaFoldDB" id="A0A370L170"/>
<dbReference type="FunFam" id="3.30.70.270:FF:000001">
    <property type="entry name" value="Diguanylate cyclase domain protein"/>
    <property type="match status" value="1"/>
</dbReference>
<evidence type="ECO:0000259" key="4">
    <source>
        <dbReference type="PROSITE" id="PS50887"/>
    </source>
</evidence>
<keyword evidence="3" id="KW-0472">Membrane</keyword>
<dbReference type="InterPro" id="IPR050469">
    <property type="entry name" value="Diguanylate_Cyclase"/>
</dbReference>
<dbReference type="PANTHER" id="PTHR45138:SF9">
    <property type="entry name" value="DIGUANYLATE CYCLASE DGCM-RELATED"/>
    <property type="match status" value="1"/>
</dbReference>
<protein>
    <recommendedName>
        <fullName evidence="1">diguanylate cyclase</fullName>
        <ecNumber evidence="1">2.7.7.65</ecNumber>
    </recommendedName>
</protein>
<comment type="caution">
    <text evidence="5">The sequence shown here is derived from an EMBL/GenBank/DDBJ whole genome shotgun (WGS) entry which is preliminary data.</text>
</comment>
<name>A0A370L170_9HYPH</name>
<dbReference type="SMART" id="SM00267">
    <property type="entry name" value="GGDEF"/>
    <property type="match status" value="1"/>
</dbReference>
<proteinExistence type="predicted"/>
<keyword evidence="3" id="KW-1133">Transmembrane helix</keyword>
<dbReference type="GO" id="GO:1902201">
    <property type="term" value="P:negative regulation of bacterial-type flagellum-dependent cell motility"/>
    <property type="evidence" value="ECO:0007669"/>
    <property type="project" value="TreeGrafter"/>
</dbReference>
<feature type="transmembrane region" description="Helical" evidence="3">
    <location>
        <begin position="145"/>
        <end position="163"/>
    </location>
</feature>
<dbReference type="GO" id="GO:0005886">
    <property type="term" value="C:plasma membrane"/>
    <property type="evidence" value="ECO:0007669"/>
    <property type="project" value="TreeGrafter"/>
</dbReference>
<evidence type="ECO:0000256" key="1">
    <source>
        <dbReference type="ARBA" id="ARBA00012528"/>
    </source>
</evidence>